<dbReference type="PANTHER" id="PTHR12526">
    <property type="entry name" value="GLYCOSYLTRANSFERASE"/>
    <property type="match status" value="1"/>
</dbReference>
<feature type="domain" description="Glycosyltransferase subfamily 4-like N-terminal" evidence="5">
    <location>
        <begin position="94"/>
        <end position="249"/>
    </location>
</feature>
<name>A0ABN6P590_9PROT</name>
<dbReference type="Proteomes" id="UP000831327">
    <property type="component" value="Chromosome"/>
</dbReference>
<feature type="region of interest" description="Disordered" evidence="3">
    <location>
        <begin position="1"/>
        <end position="48"/>
    </location>
</feature>
<dbReference type="Pfam" id="PF13579">
    <property type="entry name" value="Glyco_trans_4_4"/>
    <property type="match status" value="1"/>
</dbReference>
<keyword evidence="2" id="KW-0808">Transferase</keyword>
<evidence type="ECO:0000256" key="1">
    <source>
        <dbReference type="ARBA" id="ARBA00022676"/>
    </source>
</evidence>
<evidence type="ECO:0000256" key="3">
    <source>
        <dbReference type="SAM" id="MobiDB-lite"/>
    </source>
</evidence>
<feature type="domain" description="Glycosyl transferase family 1" evidence="4">
    <location>
        <begin position="268"/>
        <end position="419"/>
    </location>
</feature>
<organism evidence="6 7">
    <name type="scientific">Roseomonas fluvialis</name>
    <dbReference type="NCBI Taxonomy" id="1750527"/>
    <lineage>
        <taxon>Bacteria</taxon>
        <taxon>Pseudomonadati</taxon>
        <taxon>Pseudomonadota</taxon>
        <taxon>Alphaproteobacteria</taxon>
        <taxon>Acetobacterales</taxon>
        <taxon>Roseomonadaceae</taxon>
        <taxon>Roseomonas</taxon>
    </lineage>
</organism>
<evidence type="ECO:0000313" key="6">
    <source>
        <dbReference type="EMBL" id="BDG73485.1"/>
    </source>
</evidence>
<evidence type="ECO:0008006" key="8">
    <source>
        <dbReference type="Google" id="ProtNLM"/>
    </source>
</evidence>
<feature type="compositionally biased region" description="Polar residues" evidence="3">
    <location>
        <begin position="1"/>
        <end position="10"/>
    </location>
</feature>
<evidence type="ECO:0000259" key="4">
    <source>
        <dbReference type="Pfam" id="PF00534"/>
    </source>
</evidence>
<gene>
    <name evidence="6" type="ORF">Rmf_34140</name>
</gene>
<dbReference type="InterPro" id="IPR028098">
    <property type="entry name" value="Glyco_trans_4-like_N"/>
</dbReference>
<dbReference type="Pfam" id="PF00534">
    <property type="entry name" value="Glycos_transf_1"/>
    <property type="match status" value="1"/>
</dbReference>
<evidence type="ECO:0000259" key="5">
    <source>
        <dbReference type="Pfam" id="PF13579"/>
    </source>
</evidence>
<keyword evidence="1" id="KW-0328">Glycosyltransferase</keyword>
<dbReference type="Gene3D" id="3.40.50.2000">
    <property type="entry name" value="Glycogen Phosphorylase B"/>
    <property type="match status" value="2"/>
</dbReference>
<dbReference type="EMBL" id="AP025637">
    <property type="protein sequence ID" value="BDG73485.1"/>
    <property type="molecule type" value="Genomic_DNA"/>
</dbReference>
<sequence length="448" mass="48276">MTTTGSQTDATIHDTARRTSRAGDEPRDGPSAWRQRDAAPEPAGSVPSMLAPAADAWAWPRPVSAGARWPTDPQQPTGPRIVILGTRGIPARHGGFETFAERLALYLAGRGWRVTVACQAERSGGPTAWRGIRLNQHRPWSPGPLGAMEMDVRATTAALREGADIALTLGYNTAVLGGLLRAARIPHLMNMDGIEWQRAKWSRPVRGWLWLNERAARFAADHLIADHPCIADHLERHAPAGRITVIPYGADPVTGADPQPIRARLGLEPGHYVTSIARVEPENSVLELVSAFSRRPRGMPLVVLGRVDSAGNAYHAAIRAAASAEVIFAGAIYEQDVVTALRAHATLHVHGHRVGGTNPSLVEALGAGNAVLAHDNRFNRWVAGDAAAYFHDADGCAAALDELLSNPARRLAMQAAARSRHASAFGWDLVLTAYEELLLRWLPARLLS</sequence>
<keyword evidence="7" id="KW-1185">Reference proteome</keyword>
<proteinExistence type="predicted"/>
<accession>A0ABN6P590</accession>
<reference evidence="6 7" key="1">
    <citation type="journal article" date="2016" name="Microbes Environ.">
        <title>Phylogenetically diverse aerobic anoxygenic phototrophic bacteria isolated from epilithic biofilms in Tama river, Japan.</title>
        <authorList>
            <person name="Hirose S."/>
            <person name="Matsuura K."/>
            <person name="Haruta S."/>
        </authorList>
    </citation>
    <scope>NUCLEOTIDE SEQUENCE [LARGE SCALE GENOMIC DNA]</scope>
    <source>
        <strain evidence="6 7">S08</strain>
    </source>
</reference>
<evidence type="ECO:0000256" key="2">
    <source>
        <dbReference type="ARBA" id="ARBA00022679"/>
    </source>
</evidence>
<dbReference type="SUPFAM" id="SSF53756">
    <property type="entry name" value="UDP-Glycosyltransferase/glycogen phosphorylase"/>
    <property type="match status" value="1"/>
</dbReference>
<dbReference type="PANTHER" id="PTHR12526:SF510">
    <property type="entry name" value="D-INOSITOL 3-PHOSPHATE GLYCOSYLTRANSFERASE"/>
    <property type="match status" value="1"/>
</dbReference>
<feature type="compositionally biased region" description="Basic and acidic residues" evidence="3">
    <location>
        <begin position="11"/>
        <end position="39"/>
    </location>
</feature>
<protein>
    <recommendedName>
        <fullName evidence="8">Glycosyl transferase</fullName>
    </recommendedName>
</protein>
<dbReference type="InterPro" id="IPR001296">
    <property type="entry name" value="Glyco_trans_1"/>
</dbReference>
<evidence type="ECO:0000313" key="7">
    <source>
        <dbReference type="Proteomes" id="UP000831327"/>
    </source>
</evidence>